<accession>A0A1Y1II12</accession>
<gene>
    <name evidence="18" type="ORF">KFL_006300010</name>
</gene>
<dbReference type="SFLD" id="SFLDF00027">
    <property type="entry name" value="p-type_atpase"/>
    <property type="match status" value="1"/>
</dbReference>
<dbReference type="PROSITE" id="PS50846">
    <property type="entry name" value="HMA_2"/>
    <property type="match status" value="3"/>
</dbReference>
<dbReference type="InterPro" id="IPR023299">
    <property type="entry name" value="ATPase_P-typ_cyto_dom_N"/>
</dbReference>
<dbReference type="Pfam" id="PF00702">
    <property type="entry name" value="Hydrolase"/>
    <property type="match status" value="1"/>
</dbReference>
<dbReference type="InterPro" id="IPR017969">
    <property type="entry name" value="Heavy-metal-associated_CS"/>
</dbReference>
<comment type="similarity">
    <text evidence="2 16">Belongs to the cation transport ATPase (P-type) (TC 3.A.3) family. Type IB subfamily.</text>
</comment>
<evidence type="ECO:0000256" key="13">
    <source>
        <dbReference type="ARBA" id="ARBA00023065"/>
    </source>
</evidence>
<dbReference type="InterPro" id="IPR036412">
    <property type="entry name" value="HAD-like_sf"/>
</dbReference>
<keyword evidence="11 16" id="KW-1133">Transmembrane helix</keyword>
<name>A0A1Y1II12_KLENI</name>
<dbReference type="SUPFAM" id="SSF81665">
    <property type="entry name" value="Calcium ATPase, transmembrane domain M"/>
    <property type="match status" value="1"/>
</dbReference>
<dbReference type="InterPro" id="IPR059000">
    <property type="entry name" value="ATPase_P-type_domA"/>
</dbReference>
<keyword evidence="12" id="KW-0186">Copper</keyword>
<evidence type="ECO:0000256" key="10">
    <source>
        <dbReference type="ARBA" id="ARBA00022967"/>
    </source>
</evidence>
<evidence type="ECO:0000256" key="8">
    <source>
        <dbReference type="ARBA" id="ARBA00022741"/>
    </source>
</evidence>
<dbReference type="PANTHER" id="PTHR46594:SF6">
    <property type="entry name" value="COPPER-TRANSPORTING ATPASE RAN1"/>
    <property type="match status" value="1"/>
</dbReference>
<evidence type="ECO:0000259" key="17">
    <source>
        <dbReference type="PROSITE" id="PS50846"/>
    </source>
</evidence>
<dbReference type="PROSITE" id="PS00154">
    <property type="entry name" value="ATPASE_E1_E2"/>
    <property type="match status" value="1"/>
</dbReference>
<evidence type="ECO:0000256" key="7">
    <source>
        <dbReference type="ARBA" id="ARBA00022737"/>
    </source>
</evidence>
<dbReference type="EMBL" id="DF237579">
    <property type="protein sequence ID" value="GAQ90343.1"/>
    <property type="molecule type" value="Genomic_DNA"/>
</dbReference>
<dbReference type="GO" id="GO:0005524">
    <property type="term" value="F:ATP binding"/>
    <property type="evidence" value="ECO:0007669"/>
    <property type="project" value="UniProtKB-UniRule"/>
</dbReference>
<feature type="transmembrane region" description="Helical" evidence="16">
    <location>
        <begin position="981"/>
        <end position="1004"/>
    </location>
</feature>
<feature type="domain" description="HMA" evidence="17">
    <location>
        <begin position="84"/>
        <end position="150"/>
    </location>
</feature>
<dbReference type="Gene3D" id="3.40.1110.10">
    <property type="entry name" value="Calcium-transporting ATPase, cytoplasmic domain N"/>
    <property type="match status" value="1"/>
</dbReference>
<sequence length="1049" mass="111345">MAPSSASPVSPRAFQRSLKSLGDAVGFKKRSTAVLPARSSEDGLFTEDAPLLEDRTTDVELGDLAQGSAHFADVSTAARDAPEATAHIRVTGMTCSACSASVEKAVGQLDGVRSVSVALLQNMAEVVYDPGRLPHADIVEAIEDAGFDAELLKVDSHGGTAETSQTVISHIVKARFKIGGMTCSACVNSVEGALRAFNGVKSAQVALATEEAQVDYDTRVIGPQDIVNRIDDAGFDAELVETGESDGVTLLVEGLLSETDVQSVLDALRSLKGVRDAEPDTAETFSALEKKRVRVSFDPEVTGLRNMVRAVEAAGDGVSRFRASLPNPLAAHGMDRSKEIKRHRRDFFFALALTAPSMLLPMLAMHSTSLSQILLSDFLAIRLVDWFKWACVTPVLFWVGWRFHVGAYRSLKNGTANMDVLVVLAGQTAYWYSVGSVLYGAWNPGFRVGMFYDTPAMLVTFILLGKYMEILAKGRTSEAISRLLQLAPDTAVLLTVDSDGKPLTEEEIDSALVQRGDILKVVPGAKVPADGQVVWGSSHINEAMVTGESRPVLKEPGHVAMAGTMNLSGALHVRATHVGSDTALAQIVRLVEEAQMSKAPIQKFADVVSSIFVPMVVAASAIVWLGWYLAGIGGAYPATWLPEGTSPFLFALLFGIAVLVIACPCALGLATPTAVMVATGVGAQHGILIKGGDALESAHKVGVVVFDKTGTLTQGKPTITSFQHYGRRPPHEVLSLMAAAEENSEHPLAGALLSYARKATQEGPKSAASEHGVKDTAWVKEAEGFEAVPGRGVRCRVGGLEVLVGSRRLVEEQGVEIGEQAGRHIQQEEARARTVVLASIDGQLAGVLAISDPLKTEAVLAVEGLRRMGIRSVMLTGDNWSTARAIAEEVGIEDVLAEVLPGGKAERVRQLQADGTVVAMVGDGVNDSPALAAADVGIAIGAGTDIAIESADVVLMRNDLEDVITAIDLSRKTFDRIRLNYLWAMAYNVAGIPLAAGLLFPVFHLRLPPWLAGACMAFSSVSVVGSSLMLRRYKKPGGGSSLLELKVMR</sequence>
<dbReference type="FunFam" id="3.30.70.100:FF:000005">
    <property type="entry name" value="Copper-exporting P-type ATPase A"/>
    <property type="match status" value="1"/>
</dbReference>
<evidence type="ECO:0000256" key="11">
    <source>
        <dbReference type="ARBA" id="ARBA00022989"/>
    </source>
</evidence>
<dbReference type="InterPro" id="IPR027256">
    <property type="entry name" value="P-typ_ATPase_IB"/>
</dbReference>
<dbReference type="PROSITE" id="PS01047">
    <property type="entry name" value="HMA_1"/>
    <property type="match status" value="2"/>
</dbReference>
<protein>
    <recommendedName>
        <fullName evidence="3">P-type Cu(+) transporter</fullName>
        <ecNumber evidence="3">7.2.2.8</ecNumber>
    </recommendedName>
</protein>
<dbReference type="CDD" id="cd02094">
    <property type="entry name" value="P-type_ATPase_Cu-like"/>
    <property type="match status" value="1"/>
</dbReference>
<dbReference type="InterPro" id="IPR023214">
    <property type="entry name" value="HAD_sf"/>
</dbReference>
<feature type="transmembrane region" description="Helical" evidence="16">
    <location>
        <begin position="1010"/>
        <end position="1030"/>
    </location>
</feature>
<dbReference type="SFLD" id="SFLDG00002">
    <property type="entry name" value="C1.7:_P-type_atpase_like"/>
    <property type="match status" value="1"/>
</dbReference>
<dbReference type="GO" id="GO:0140581">
    <property type="term" value="F:P-type monovalent copper transporter activity"/>
    <property type="evidence" value="ECO:0007669"/>
    <property type="project" value="UniProtKB-EC"/>
</dbReference>
<feature type="transmembrane region" description="Helical" evidence="16">
    <location>
        <begin position="448"/>
        <end position="465"/>
    </location>
</feature>
<dbReference type="Gene3D" id="2.70.150.10">
    <property type="entry name" value="Calcium-transporting ATPase, cytoplasmic transduction domain A"/>
    <property type="match status" value="1"/>
</dbReference>
<evidence type="ECO:0000256" key="9">
    <source>
        <dbReference type="ARBA" id="ARBA00022840"/>
    </source>
</evidence>
<dbReference type="GO" id="GO:0055070">
    <property type="term" value="P:copper ion homeostasis"/>
    <property type="evidence" value="ECO:0000318"/>
    <property type="project" value="GO_Central"/>
</dbReference>
<reference evidence="18 19" key="1">
    <citation type="journal article" date="2014" name="Nat. Commun.">
        <title>Klebsormidium flaccidum genome reveals primary factors for plant terrestrial adaptation.</title>
        <authorList>
            <person name="Hori K."/>
            <person name="Maruyama F."/>
            <person name="Fujisawa T."/>
            <person name="Togashi T."/>
            <person name="Yamamoto N."/>
            <person name="Seo M."/>
            <person name="Sato S."/>
            <person name="Yamada T."/>
            <person name="Mori H."/>
            <person name="Tajima N."/>
            <person name="Moriyama T."/>
            <person name="Ikeuchi M."/>
            <person name="Watanabe M."/>
            <person name="Wada H."/>
            <person name="Kobayashi K."/>
            <person name="Saito M."/>
            <person name="Masuda T."/>
            <person name="Sasaki-Sekimoto Y."/>
            <person name="Mashiguchi K."/>
            <person name="Awai K."/>
            <person name="Shimojima M."/>
            <person name="Masuda S."/>
            <person name="Iwai M."/>
            <person name="Nobusawa T."/>
            <person name="Narise T."/>
            <person name="Kondo S."/>
            <person name="Saito H."/>
            <person name="Sato R."/>
            <person name="Murakawa M."/>
            <person name="Ihara Y."/>
            <person name="Oshima-Yamada Y."/>
            <person name="Ohtaka K."/>
            <person name="Satoh M."/>
            <person name="Sonobe K."/>
            <person name="Ishii M."/>
            <person name="Ohtani R."/>
            <person name="Kanamori-Sato M."/>
            <person name="Honoki R."/>
            <person name="Miyazaki D."/>
            <person name="Mochizuki H."/>
            <person name="Umetsu J."/>
            <person name="Higashi K."/>
            <person name="Shibata D."/>
            <person name="Kamiya Y."/>
            <person name="Sato N."/>
            <person name="Nakamura Y."/>
            <person name="Tabata S."/>
            <person name="Ida S."/>
            <person name="Kurokawa K."/>
            <person name="Ohta H."/>
        </authorList>
    </citation>
    <scope>NUCLEOTIDE SEQUENCE [LARGE SCALE GENOMIC DNA]</scope>
    <source>
        <strain evidence="18 19">NIES-2285</strain>
    </source>
</reference>
<keyword evidence="19" id="KW-1185">Reference proteome</keyword>
<evidence type="ECO:0000256" key="3">
    <source>
        <dbReference type="ARBA" id="ARBA00012517"/>
    </source>
</evidence>
<keyword evidence="9 16" id="KW-0067">ATP-binding</keyword>
<dbReference type="InterPro" id="IPR044492">
    <property type="entry name" value="P_typ_ATPase_HD_dom"/>
</dbReference>
<dbReference type="SUPFAM" id="SSF81653">
    <property type="entry name" value="Calcium ATPase, transduction domain A"/>
    <property type="match status" value="1"/>
</dbReference>
<feature type="transmembrane region" description="Helical" evidence="16">
    <location>
        <begin position="347"/>
        <end position="366"/>
    </location>
</feature>
<comment type="subcellular location">
    <subcellularLocation>
        <location evidence="1">Membrane</location>
        <topology evidence="1">Multi-pass membrane protein</topology>
    </subcellularLocation>
</comment>
<feature type="domain" description="HMA" evidence="17">
    <location>
        <begin position="246"/>
        <end position="319"/>
    </location>
</feature>
<proteinExistence type="inferred from homology"/>
<evidence type="ECO:0000256" key="1">
    <source>
        <dbReference type="ARBA" id="ARBA00004141"/>
    </source>
</evidence>
<dbReference type="FunFam" id="2.70.150.10:FF:000002">
    <property type="entry name" value="Copper-transporting ATPase 1, putative"/>
    <property type="match status" value="1"/>
</dbReference>
<dbReference type="EC" id="7.2.2.8" evidence="3"/>
<dbReference type="NCBIfam" id="TIGR00003">
    <property type="entry name" value="copper ion binding protein"/>
    <property type="match status" value="2"/>
</dbReference>
<evidence type="ECO:0000313" key="18">
    <source>
        <dbReference type="EMBL" id="GAQ90343.1"/>
    </source>
</evidence>
<dbReference type="PANTHER" id="PTHR46594">
    <property type="entry name" value="P-TYPE CATION-TRANSPORTING ATPASE"/>
    <property type="match status" value="1"/>
</dbReference>
<keyword evidence="14 16" id="KW-0472">Membrane</keyword>
<dbReference type="InterPro" id="IPR008250">
    <property type="entry name" value="ATPase_P-typ_transduc_dom_A_sf"/>
</dbReference>
<feature type="transmembrane region" description="Helical" evidence="16">
    <location>
        <begin position="648"/>
        <end position="670"/>
    </location>
</feature>
<dbReference type="OrthoDB" id="432719at2759"/>
<evidence type="ECO:0000256" key="5">
    <source>
        <dbReference type="ARBA" id="ARBA00022692"/>
    </source>
</evidence>
<dbReference type="FunFam" id="3.30.70.100:FF:000033">
    <property type="entry name" value="Copper-transporting ATPase HMA5"/>
    <property type="match status" value="1"/>
</dbReference>
<dbReference type="GO" id="GO:0005507">
    <property type="term" value="F:copper ion binding"/>
    <property type="evidence" value="ECO:0000318"/>
    <property type="project" value="GO_Central"/>
</dbReference>
<feature type="transmembrane region" description="Helical" evidence="16">
    <location>
        <begin position="386"/>
        <end position="408"/>
    </location>
</feature>
<keyword evidence="6 16" id="KW-0479">Metal-binding</keyword>
<dbReference type="PRINTS" id="PR00119">
    <property type="entry name" value="CATATPASE"/>
</dbReference>
<evidence type="ECO:0000256" key="16">
    <source>
        <dbReference type="RuleBase" id="RU362081"/>
    </source>
</evidence>
<dbReference type="CDD" id="cd00371">
    <property type="entry name" value="HMA"/>
    <property type="match status" value="3"/>
</dbReference>
<dbReference type="SUPFAM" id="SSF55008">
    <property type="entry name" value="HMA, heavy metal-associated domain"/>
    <property type="match status" value="3"/>
</dbReference>
<evidence type="ECO:0000256" key="14">
    <source>
        <dbReference type="ARBA" id="ARBA00023136"/>
    </source>
</evidence>
<dbReference type="NCBIfam" id="TIGR01525">
    <property type="entry name" value="ATPase-IB_hvy"/>
    <property type="match status" value="1"/>
</dbReference>
<keyword evidence="5 16" id="KW-0812">Transmembrane</keyword>
<keyword evidence="7" id="KW-0677">Repeat</keyword>
<feature type="transmembrane region" description="Helical" evidence="16">
    <location>
        <begin position="420"/>
        <end position="442"/>
    </location>
</feature>
<dbReference type="InterPro" id="IPR006122">
    <property type="entry name" value="HMA_Cu_ion-bd"/>
</dbReference>
<dbReference type="GO" id="GO:0043682">
    <property type="term" value="F:P-type divalent copper transporter activity"/>
    <property type="evidence" value="ECO:0000318"/>
    <property type="project" value="GO_Central"/>
</dbReference>
<evidence type="ECO:0000256" key="12">
    <source>
        <dbReference type="ARBA" id="ARBA00023008"/>
    </source>
</evidence>
<keyword evidence="10" id="KW-1278">Translocase</keyword>
<evidence type="ECO:0000313" key="19">
    <source>
        <dbReference type="Proteomes" id="UP000054558"/>
    </source>
</evidence>
<dbReference type="Gene3D" id="3.40.50.1000">
    <property type="entry name" value="HAD superfamily/HAD-like"/>
    <property type="match status" value="1"/>
</dbReference>
<dbReference type="OMA" id="HWMLPAW"/>
<feature type="transmembrane region" description="Helical" evidence="16">
    <location>
        <begin position="604"/>
        <end position="628"/>
    </location>
</feature>
<dbReference type="InterPro" id="IPR023298">
    <property type="entry name" value="ATPase_P-typ_TM_dom_sf"/>
</dbReference>
<dbReference type="InterPro" id="IPR036163">
    <property type="entry name" value="HMA_dom_sf"/>
</dbReference>
<dbReference type="Pfam" id="PF00122">
    <property type="entry name" value="E1-E2_ATPase"/>
    <property type="match status" value="1"/>
</dbReference>
<dbReference type="InterPro" id="IPR006121">
    <property type="entry name" value="HMA_dom"/>
</dbReference>
<dbReference type="SFLD" id="SFLDS00003">
    <property type="entry name" value="Haloacid_Dehalogenase"/>
    <property type="match status" value="1"/>
</dbReference>
<comment type="catalytic activity">
    <reaction evidence="15">
        <text>Cu(+)(in) + ATP + H2O = Cu(+)(out) + ADP + phosphate + H(+)</text>
        <dbReference type="Rhea" id="RHEA:25792"/>
        <dbReference type="ChEBI" id="CHEBI:15377"/>
        <dbReference type="ChEBI" id="CHEBI:15378"/>
        <dbReference type="ChEBI" id="CHEBI:30616"/>
        <dbReference type="ChEBI" id="CHEBI:43474"/>
        <dbReference type="ChEBI" id="CHEBI:49552"/>
        <dbReference type="ChEBI" id="CHEBI:456216"/>
        <dbReference type="EC" id="7.2.2.8"/>
    </reaction>
</comment>
<dbReference type="GO" id="GO:0016887">
    <property type="term" value="F:ATP hydrolysis activity"/>
    <property type="evidence" value="ECO:0007669"/>
    <property type="project" value="InterPro"/>
</dbReference>
<feature type="domain" description="HMA" evidence="17">
    <location>
        <begin position="172"/>
        <end position="238"/>
    </location>
</feature>
<dbReference type="PRINTS" id="PR00942">
    <property type="entry name" value="CUATPASEI"/>
</dbReference>
<dbReference type="InterPro" id="IPR001757">
    <property type="entry name" value="P_typ_ATPase"/>
</dbReference>
<dbReference type="FunFam" id="3.40.50.1000:FF:000031">
    <property type="entry name" value="Probable copper-transporting ATPase HMA5"/>
    <property type="match status" value="1"/>
</dbReference>
<organism evidence="18 19">
    <name type="scientific">Klebsormidium nitens</name>
    <name type="common">Green alga</name>
    <name type="synonym">Ulothrix nitens</name>
    <dbReference type="NCBI Taxonomy" id="105231"/>
    <lineage>
        <taxon>Eukaryota</taxon>
        <taxon>Viridiplantae</taxon>
        <taxon>Streptophyta</taxon>
        <taxon>Klebsormidiophyceae</taxon>
        <taxon>Klebsormidiales</taxon>
        <taxon>Klebsormidiaceae</taxon>
        <taxon>Klebsormidium</taxon>
    </lineage>
</organism>
<dbReference type="AlphaFoldDB" id="A0A1Y1II12"/>
<dbReference type="InterPro" id="IPR018303">
    <property type="entry name" value="ATPase_P-typ_P_site"/>
</dbReference>
<evidence type="ECO:0000256" key="6">
    <source>
        <dbReference type="ARBA" id="ARBA00022723"/>
    </source>
</evidence>
<keyword evidence="13" id="KW-0406">Ion transport</keyword>
<dbReference type="Pfam" id="PF00403">
    <property type="entry name" value="HMA"/>
    <property type="match status" value="2"/>
</dbReference>
<keyword evidence="4" id="KW-0813">Transport</keyword>
<evidence type="ECO:0000256" key="4">
    <source>
        <dbReference type="ARBA" id="ARBA00022448"/>
    </source>
</evidence>
<evidence type="ECO:0000256" key="2">
    <source>
        <dbReference type="ARBA" id="ARBA00006024"/>
    </source>
</evidence>
<dbReference type="NCBIfam" id="TIGR01494">
    <property type="entry name" value="ATPase_P-type"/>
    <property type="match status" value="2"/>
</dbReference>
<dbReference type="STRING" id="105231.A0A1Y1II12"/>
<dbReference type="Gene3D" id="3.30.70.100">
    <property type="match status" value="3"/>
</dbReference>
<evidence type="ECO:0000256" key="15">
    <source>
        <dbReference type="ARBA" id="ARBA00049289"/>
    </source>
</evidence>
<keyword evidence="8 16" id="KW-0547">Nucleotide-binding</keyword>
<dbReference type="Proteomes" id="UP000054558">
    <property type="component" value="Unassembled WGS sequence"/>
</dbReference>
<dbReference type="GO" id="GO:0016020">
    <property type="term" value="C:membrane"/>
    <property type="evidence" value="ECO:0000318"/>
    <property type="project" value="GO_Central"/>
</dbReference>
<dbReference type="SUPFAM" id="SSF56784">
    <property type="entry name" value="HAD-like"/>
    <property type="match status" value="1"/>
</dbReference>